<evidence type="ECO:0008006" key="5">
    <source>
        <dbReference type="Google" id="ProtNLM"/>
    </source>
</evidence>
<proteinExistence type="predicted"/>
<reference evidence="3" key="1">
    <citation type="submission" date="2019-11" db="EMBL/GenBank/DDBJ databases">
        <title>The nuclear and mitochondrial genomes of Frieseomelitta varia - a highly eusocial stingless bee (Meliponini) with a permanently sterile worker caste.</title>
        <authorList>
            <person name="Freitas F.C.P."/>
            <person name="Lourenco A.P."/>
            <person name="Nunes F.M.F."/>
            <person name="Paschoal A.R."/>
            <person name="Abreu F.C.P."/>
            <person name="Barbin F.O."/>
            <person name="Bataglia L."/>
            <person name="Cardoso-Junior C.A.M."/>
            <person name="Cervoni M.S."/>
            <person name="Silva S.R."/>
            <person name="Dalarmi F."/>
            <person name="Del Lama M.A."/>
            <person name="Depintor T.S."/>
            <person name="Ferreira K.M."/>
            <person name="Goria P.S."/>
            <person name="Jaskot M.C."/>
            <person name="Lago D.C."/>
            <person name="Luna-Lucena D."/>
            <person name="Moda L.M."/>
            <person name="Nascimento L."/>
            <person name="Pedrino M."/>
            <person name="Rabico F.O."/>
            <person name="Sanches F.C."/>
            <person name="Santos D.E."/>
            <person name="Santos C.G."/>
            <person name="Vieira J."/>
            <person name="Lopes T.F."/>
            <person name="Barchuk A.R."/>
            <person name="Hartfelder K."/>
            <person name="Simoes Z.L.P."/>
            <person name="Bitondi M.M.G."/>
            <person name="Pinheiro D.G."/>
        </authorList>
    </citation>
    <scope>NUCLEOTIDE SEQUENCE</scope>
    <source>
        <strain evidence="3">USP_RPSP 00005682</strain>
        <tissue evidence="3">Whole individual</tissue>
    </source>
</reference>
<evidence type="ECO:0000256" key="2">
    <source>
        <dbReference type="SAM" id="SignalP"/>
    </source>
</evidence>
<evidence type="ECO:0000313" key="4">
    <source>
        <dbReference type="Proteomes" id="UP000655588"/>
    </source>
</evidence>
<dbReference type="PANTHER" id="PTHR10166">
    <property type="entry name" value="VOLTAGE-DEPENDENT CALCIUM CHANNEL SUBUNIT ALPHA-2/DELTA-RELATED"/>
    <property type="match status" value="1"/>
</dbReference>
<feature type="region of interest" description="Disordered" evidence="1">
    <location>
        <begin position="1089"/>
        <end position="1116"/>
    </location>
</feature>
<organism evidence="3 4">
    <name type="scientific">Frieseomelitta varia</name>
    <dbReference type="NCBI Taxonomy" id="561572"/>
    <lineage>
        <taxon>Eukaryota</taxon>
        <taxon>Metazoa</taxon>
        <taxon>Ecdysozoa</taxon>
        <taxon>Arthropoda</taxon>
        <taxon>Hexapoda</taxon>
        <taxon>Insecta</taxon>
        <taxon>Pterygota</taxon>
        <taxon>Neoptera</taxon>
        <taxon>Endopterygota</taxon>
        <taxon>Hymenoptera</taxon>
        <taxon>Apocrita</taxon>
        <taxon>Aculeata</taxon>
        <taxon>Apoidea</taxon>
        <taxon>Anthophila</taxon>
        <taxon>Apidae</taxon>
        <taxon>Frieseomelitta</taxon>
    </lineage>
</organism>
<evidence type="ECO:0000256" key="1">
    <source>
        <dbReference type="SAM" id="MobiDB-lite"/>
    </source>
</evidence>
<keyword evidence="2" id="KW-0732">Signal</keyword>
<dbReference type="Proteomes" id="UP000655588">
    <property type="component" value="Unassembled WGS sequence"/>
</dbReference>
<feature type="chain" id="PRO_5032822804" description="VWFA and cache domain-containing protein 1" evidence="2">
    <location>
        <begin position="25"/>
        <end position="1170"/>
    </location>
</feature>
<gene>
    <name evidence="3" type="ORF">E2986_08775</name>
</gene>
<dbReference type="PANTHER" id="PTHR10166:SF66">
    <property type="entry name" value="VWFA AND CACHE DOMAIN-CONTAINING PROTEIN CG16868"/>
    <property type="match status" value="1"/>
</dbReference>
<dbReference type="GO" id="GO:0005245">
    <property type="term" value="F:voltage-gated calcium channel activity"/>
    <property type="evidence" value="ECO:0007669"/>
    <property type="project" value="TreeGrafter"/>
</dbReference>
<dbReference type="InterPro" id="IPR051173">
    <property type="entry name" value="Ca_channel_alpha-2/delta"/>
</dbReference>
<protein>
    <recommendedName>
        <fullName evidence="5">VWFA and cache domain-containing protein 1</fullName>
    </recommendedName>
</protein>
<keyword evidence="4" id="KW-1185">Reference proteome</keyword>
<dbReference type="OrthoDB" id="2150145at2759"/>
<evidence type="ECO:0000313" key="3">
    <source>
        <dbReference type="EMBL" id="KAF3425161.1"/>
    </source>
</evidence>
<dbReference type="AlphaFoldDB" id="A0A833RXA7"/>
<feature type="signal peptide" evidence="2">
    <location>
        <begin position="1"/>
        <end position="24"/>
    </location>
</feature>
<comment type="caution">
    <text evidence="3">The sequence shown here is derived from an EMBL/GenBank/DDBJ whole genome shotgun (WGS) entry which is preliminary data.</text>
</comment>
<accession>A0A833RXA7</accession>
<dbReference type="EMBL" id="WNWW01000412">
    <property type="protein sequence ID" value="KAF3425161.1"/>
    <property type="molecule type" value="Genomic_DNA"/>
</dbReference>
<dbReference type="GO" id="GO:0005891">
    <property type="term" value="C:voltage-gated calcium channel complex"/>
    <property type="evidence" value="ECO:0007669"/>
    <property type="project" value="TreeGrafter"/>
</dbReference>
<sequence length="1170" mass="131270">MIVLESRILLQLGFLATVLVNVHSSTDESTGVNANCEFGRTLRKQVNAEPLNGTCLRDIVARLSGEFRSITDAELGLKPFQKMLDEMEFVNVSSSLNMRLSLLVDKLNNKLLSYAKLLRQSYSIVEPILARSEVQFEHTGSASRLDLTSNGLADFCSRIAQELALHLRNQEWKNLHLLPFMYPVTVCGPSSAGHNIGPLLLCQYCPRKNVLLLLEHGLFMSEGDITLAQITAETIIDMLSHTDYVNVIGLSVNTTTHCKDGLLKATDVNKFQLARYIHSLTRIETNDTIDFDFNKLLQHAMGEVVFIHLTNTLKLTSHLKKIRNMISTGKISGYVKTILILSDQESHSNSKEHSDNVLTLPTQNILGFEVSKLFSDLKCSEEHKKDYYLSDPYFDLYSKTMTLSVGHITNKALISLDVKLRNFLDDIIYFNAGMHTYAILFDNKGIVWIHKDFPRMESMFDQPLKVNLHHMENIRFETVKTMIEEYEGVMNVKTQLGEQKLYRWKHLTYTDLIVCLVSATNESVLPVAKLVPTLSMNILHHRLDLLMHSIADKSILCTYHNKLLSLSTGVVYLSPWCFQSPIEQLKLLETGTAVTMQSYMAYLKDLTGLLANPGLHQSVRPDVAMLTQMLGYFKGRHIGSALNKFIIRRYIVGVVSGVLEIYPGIMLDSGFDPKRRMWYGRALEHSGKLVFTPPYLGAGGSGYVVTLSHTVHRNSESTTKDDAIAVVSMDVALGFISRLLKEMFSFCNNSTVKCFLMDDKGYLVSHPALLEPIGKIEQQHLTHKELLVANDILNHELFVKKKACINYLDGTVQRYYQFNTSLDEVLTNIVHGEHCVKYQVAAIPGTNVFLGVVNVTCNLLRAFCPCSTMDRSCLNCKRMEQTECECPCECALYYSNCAEYPINEMNLEPCPVPYEQGGNTQMSWIQSTNLKTCPSIDCKVFKVESECLGIVGCQWCHVDNDGETPLQAPFCSDMSVCFRGILGFYMPLSDGTYNSQSTEEIAVHEWPSVGPVAGGILGFLLLLGLMLFCYRLRSVQSGVEHQCLHVHTSPDMLRMTHLEGDVEPMELDQSKNNLDSLIRDGIAPISPYRVSTNYRKPPGGDSDHGYSTMTPHDDSEQQTFAEPLLVVGSNTEPDLKRQSTCLPSPTTNLGSPYHVLAPVTVHCNMEANFC</sequence>
<dbReference type="Gene3D" id="3.30.450.20">
    <property type="entry name" value="PAS domain"/>
    <property type="match status" value="3"/>
</dbReference>
<name>A0A833RXA7_9HYME</name>